<keyword evidence="2" id="KW-0732">Signal</keyword>
<evidence type="ECO:0000256" key="1">
    <source>
        <dbReference type="SAM" id="MobiDB-lite"/>
    </source>
</evidence>
<sequence length="157" mass="16489">MKLSLVAGILITIIGSVLTAENYLPQLPPNSTCEDAPTYSICRSNALSANCPPSDNLCNCRQAQNLLRCLSSCTREPTIAKLSGPQSAEVQKYCPLVPTSLLTAEPTMTSPASSASSSSTTGGNTRQSSILNSAGHQKPLYLLGGSMVVLVLRSINF</sequence>
<evidence type="ECO:0008006" key="5">
    <source>
        <dbReference type="Google" id="ProtNLM"/>
    </source>
</evidence>
<gene>
    <name evidence="3" type="ORF">K493DRAFT_36695</name>
</gene>
<reference evidence="3 4" key="1">
    <citation type="submission" date="2016-07" db="EMBL/GenBank/DDBJ databases">
        <title>Pervasive Adenine N6-methylation of Active Genes in Fungi.</title>
        <authorList>
            <consortium name="DOE Joint Genome Institute"/>
            <person name="Mondo S.J."/>
            <person name="Dannebaum R.O."/>
            <person name="Kuo R.C."/>
            <person name="Labutti K."/>
            <person name="Haridas S."/>
            <person name="Kuo A."/>
            <person name="Salamov A."/>
            <person name="Ahrendt S.R."/>
            <person name="Lipzen A."/>
            <person name="Sullivan W."/>
            <person name="Andreopoulos W.B."/>
            <person name="Clum A."/>
            <person name="Lindquist E."/>
            <person name="Daum C."/>
            <person name="Ramamoorthy G.K."/>
            <person name="Gryganskyi A."/>
            <person name="Culley D."/>
            <person name="Magnuson J.K."/>
            <person name="James T.Y."/>
            <person name="O'Malley M.A."/>
            <person name="Stajich J.E."/>
            <person name="Spatafora J.W."/>
            <person name="Visel A."/>
            <person name="Grigoriev I.V."/>
        </authorList>
    </citation>
    <scope>NUCLEOTIDE SEQUENCE [LARGE SCALE GENOMIC DNA]</scope>
    <source>
        <strain evidence="3 4">CBS 931.73</strain>
    </source>
</reference>
<name>A0A1Y1Y692_9FUNG</name>
<feature type="region of interest" description="Disordered" evidence="1">
    <location>
        <begin position="106"/>
        <end position="130"/>
    </location>
</feature>
<proteinExistence type="predicted"/>
<protein>
    <recommendedName>
        <fullName evidence="5">Extracellular membrane protein CFEM domain-containing protein</fullName>
    </recommendedName>
</protein>
<evidence type="ECO:0000256" key="2">
    <source>
        <dbReference type="SAM" id="SignalP"/>
    </source>
</evidence>
<dbReference type="InParanoid" id="A0A1Y1Y692"/>
<feature type="compositionally biased region" description="Low complexity" evidence="1">
    <location>
        <begin position="106"/>
        <end position="129"/>
    </location>
</feature>
<evidence type="ECO:0000313" key="4">
    <source>
        <dbReference type="Proteomes" id="UP000193498"/>
    </source>
</evidence>
<accession>A0A1Y1Y692</accession>
<dbReference type="EMBL" id="MCFE01000237">
    <property type="protein sequence ID" value="ORX93415.1"/>
    <property type="molecule type" value="Genomic_DNA"/>
</dbReference>
<keyword evidence="4" id="KW-1185">Reference proteome</keyword>
<dbReference type="AlphaFoldDB" id="A0A1Y1Y692"/>
<dbReference type="Proteomes" id="UP000193498">
    <property type="component" value="Unassembled WGS sequence"/>
</dbReference>
<evidence type="ECO:0000313" key="3">
    <source>
        <dbReference type="EMBL" id="ORX93415.1"/>
    </source>
</evidence>
<organism evidence="3 4">
    <name type="scientific">Basidiobolus meristosporus CBS 931.73</name>
    <dbReference type="NCBI Taxonomy" id="1314790"/>
    <lineage>
        <taxon>Eukaryota</taxon>
        <taxon>Fungi</taxon>
        <taxon>Fungi incertae sedis</taxon>
        <taxon>Zoopagomycota</taxon>
        <taxon>Entomophthoromycotina</taxon>
        <taxon>Basidiobolomycetes</taxon>
        <taxon>Basidiobolales</taxon>
        <taxon>Basidiobolaceae</taxon>
        <taxon>Basidiobolus</taxon>
    </lineage>
</organism>
<feature type="chain" id="PRO_5010990120" description="Extracellular membrane protein CFEM domain-containing protein" evidence="2">
    <location>
        <begin position="20"/>
        <end position="157"/>
    </location>
</feature>
<feature type="signal peptide" evidence="2">
    <location>
        <begin position="1"/>
        <end position="19"/>
    </location>
</feature>
<comment type="caution">
    <text evidence="3">The sequence shown here is derived from an EMBL/GenBank/DDBJ whole genome shotgun (WGS) entry which is preliminary data.</text>
</comment>